<gene>
    <name evidence="2" type="ORF">PROFUN_05865</name>
</gene>
<evidence type="ECO:0000313" key="2">
    <source>
        <dbReference type="EMBL" id="PRP84530.1"/>
    </source>
</evidence>
<sequence length="127" mass="14385">MSFLANLQRGLNFSLGRAHVQPTPAPFVPSREYAAAKAAKGAQKGGGGKRKAREPRKKWDIYALTPGVKAVRPTTEELPAWFNTMCDDYINNTKRELTHQDGKIFYRKPRKMAIKENNRRKQAGELQ</sequence>
<evidence type="ECO:0000313" key="3">
    <source>
        <dbReference type="Proteomes" id="UP000241769"/>
    </source>
</evidence>
<dbReference type="InParanoid" id="A0A2P6NKN3"/>
<keyword evidence="3" id="KW-1185">Reference proteome</keyword>
<evidence type="ECO:0000256" key="1">
    <source>
        <dbReference type="SAM" id="MobiDB-lite"/>
    </source>
</evidence>
<protein>
    <submittedName>
        <fullName evidence="2">Uncharacterized protein</fullName>
    </submittedName>
</protein>
<feature type="compositionally biased region" description="Basic residues" evidence="1">
    <location>
        <begin position="47"/>
        <end position="56"/>
    </location>
</feature>
<accession>A0A2P6NKN3</accession>
<comment type="caution">
    <text evidence="2">The sequence shown here is derived from an EMBL/GenBank/DDBJ whole genome shotgun (WGS) entry which is preliminary data.</text>
</comment>
<feature type="region of interest" description="Disordered" evidence="1">
    <location>
        <begin position="34"/>
        <end position="56"/>
    </location>
</feature>
<name>A0A2P6NKN3_9EUKA</name>
<dbReference type="AlphaFoldDB" id="A0A2P6NKN3"/>
<dbReference type="Proteomes" id="UP000241769">
    <property type="component" value="Unassembled WGS sequence"/>
</dbReference>
<proteinExistence type="predicted"/>
<dbReference type="EMBL" id="MDYQ01000061">
    <property type="protein sequence ID" value="PRP84530.1"/>
    <property type="molecule type" value="Genomic_DNA"/>
</dbReference>
<reference evidence="2 3" key="1">
    <citation type="journal article" date="2018" name="Genome Biol. Evol.">
        <title>Multiple Roots of Fruiting Body Formation in Amoebozoa.</title>
        <authorList>
            <person name="Hillmann F."/>
            <person name="Forbes G."/>
            <person name="Novohradska S."/>
            <person name="Ferling I."/>
            <person name="Riege K."/>
            <person name="Groth M."/>
            <person name="Westermann M."/>
            <person name="Marz M."/>
            <person name="Spaller T."/>
            <person name="Winckler T."/>
            <person name="Schaap P."/>
            <person name="Glockner G."/>
        </authorList>
    </citation>
    <scope>NUCLEOTIDE SEQUENCE [LARGE SCALE GENOMIC DNA]</scope>
    <source>
        <strain evidence="2 3">Jena</strain>
    </source>
</reference>
<organism evidence="2 3">
    <name type="scientific">Planoprotostelium fungivorum</name>
    <dbReference type="NCBI Taxonomy" id="1890364"/>
    <lineage>
        <taxon>Eukaryota</taxon>
        <taxon>Amoebozoa</taxon>
        <taxon>Evosea</taxon>
        <taxon>Variosea</taxon>
        <taxon>Cavosteliida</taxon>
        <taxon>Cavosteliaceae</taxon>
        <taxon>Planoprotostelium</taxon>
    </lineage>
</organism>